<gene>
    <name evidence="3" type="ORF">B5807_06914</name>
</gene>
<name>A0A1Y2LYC5_EPING</name>
<dbReference type="InParanoid" id="A0A1Y2LYC5"/>
<dbReference type="OMA" id="HRNLVYM"/>
<protein>
    <recommendedName>
        <fullName evidence="2">SnoaL-like domain-containing protein</fullName>
    </recommendedName>
</protein>
<evidence type="ECO:0000313" key="3">
    <source>
        <dbReference type="EMBL" id="OSS48924.1"/>
    </source>
</evidence>
<dbReference type="Pfam" id="PF13577">
    <property type="entry name" value="SnoaL_4"/>
    <property type="match status" value="1"/>
</dbReference>
<dbReference type="InterPro" id="IPR032710">
    <property type="entry name" value="NTF2-like_dom_sf"/>
</dbReference>
<dbReference type="Proteomes" id="UP000193240">
    <property type="component" value="Unassembled WGS sequence"/>
</dbReference>
<feature type="signal peptide" evidence="1">
    <location>
        <begin position="1"/>
        <end position="19"/>
    </location>
</feature>
<reference evidence="3 4" key="1">
    <citation type="journal article" date="2017" name="Genome Announc.">
        <title>Genome sequence of the saprophytic ascomycete Epicoccum nigrum ICMP 19927 strain isolated from New Zealand.</title>
        <authorList>
            <person name="Fokin M."/>
            <person name="Fleetwood D."/>
            <person name="Weir B.S."/>
            <person name="Villas-Boas S.G."/>
        </authorList>
    </citation>
    <scope>NUCLEOTIDE SEQUENCE [LARGE SCALE GENOMIC DNA]</scope>
    <source>
        <strain evidence="3 4">ICMP 19927</strain>
    </source>
</reference>
<proteinExistence type="predicted"/>
<dbReference type="EMBL" id="KZ107845">
    <property type="protein sequence ID" value="OSS48924.1"/>
    <property type="molecule type" value="Genomic_DNA"/>
</dbReference>
<sequence length="194" mass="21304">MRPLALAALLVTVAQGSTSLPCADFSRAPIPTSQLPFYFPRQRLTSATSLIDIEDIRQTLSEYAFIIDARAFESLSDIFTTDAIANYSEPLGVLSGVETIKTTLSAALAQFPGTQHLLGSQRIRLCNTTTAISATYFRAAHFLNDTVGAVALLDDSTILTAYAQYQDSWMKSDGLWKIKYRNVVYMGSLITDFN</sequence>
<dbReference type="SUPFAM" id="SSF54427">
    <property type="entry name" value="NTF2-like"/>
    <property type="match status" value="1"/>
</dbReference>
<feature type="chain" id="PRO_5013050732" description="SnoaL-like domain-containing protein" evidence="1">
    <location>
        <begin position="20"/>
        <end position="194"/>
    </location>
</feature>
<feature type="domain" description="SnoaL-like" evidence="2">
    <location>
        <begin position="49"/>
        <end position="181"/>
    </location>
</feature>
<dbReference type="AlphaFoldDB" id="A0A1Y2LYC5"/>
<evidence type="ECO:0000256" key="1">
    <source>
        <dbReference type="SAM" id="SignalP"/>
    </source>
</evidence>
<evidence type="ECO:0000259" key="2">
    <source>
        <dbReference type="Pfam" id="PF13577"/>
    </source>
</evidence>
<accession>A0A1Y2LYC5</accession>
<organism evidence="3 4">
    <name type="scientific">Epicoccum nigrum</name>
    <name type="common">Soil fungus</name>
    <name type="synonym">Epicoccum purpurascens</name>
    <dbReference type="NCBI Taxonomy" id="105696"/>
    <lineage>
        <taxon>Eukaryota</taxon>
        <taxon>Fungi</taxon>
        <taxon>Dikarya</taxon>
        <taxon>Ascomycota</taxon>
        <taxon>Pezizomycotina</taxon>
        <taxon>Dothideomycetes</taxon>
        <taxon>Pleosporomycetidae</taxon>
        <taxon>Pleosporales</taxon>
        <taxon>Pleosporineae</taxon>
        <taxon>Didymellaceae</taxon>
        <taxon>Epicoccum</taxon>
    </lineage>
</organism>
<dbReference type="InterPro" id="IPR037401">
    <property type="entry name" value="SnoaL-like"/>
</dbReference>
<dbReference type="Gene3D" id="3.10.450.50">
    <property type="match status" value="1"/>
</dbReference>
<keyword evidence="1" id="KW-0732">Signal</keyword>
<evidence type="ECO:0000313" key="4">
    <source>
        <dbReference type="Proteomes" id="UP000193240"/>
    </source>
</evidence>
<keyword evidence="4" id="KW-1185">Reference proteome</keyword>